<feature type="region of interest" description="Disordered" evidence="1">
    <location>
        <begin position="1"/>
        <end position="49"/>
    </location>
</feature>
<feature type="region of interest" description="Disordered" evidence="1">
    <location>
        <begin position="69"/>
        <end position="131"/>
    </location>
</feature>
<organism evidence="2 3">
    <name type="scientific">Nyssa sinensis</name>
    <dbReference type="NCBI Taxonomy" id="561372"/>
    <lineage>
        <taxon>Eukaryota</taxon>
        <taxon>Viridiplantae</taxon>
        <taxon>Streptophyta</taxon>
        <taxon>Embryophyta</taxon>
        <taxon>Tracheophyta</taxon>
        <taxon>Spermatophyta</taxon>
        <taxon>Magnoliopsida</taxon>
        <taxon>eudicotyledons</taxon>
        <taxon>Gunneridae</taxon>
        <taxon>Pentapetalae</taxon>
        <taxon>asterids</taxon>
        <taxon>Cornales</taxon>
        <taxon>Nyssaceae</taxon>
        <taxon>Nyssa</taxon>
    </lineage>
</organism>
<evidence type="ECO:0000256" key="1">
    <source>
        <dbReference type="SAM" id="MobiDB-lite"/>
    </source>
</evidence>
<protein>
    <submittedName>
        <fullName evidence="2">Uncharacterized protein</fullName>
    </submittedName>
</protein>
<evidence type="ECO:0000313" key="3">
    <source>
        <dbReference type="Proteomes" id="UP000325577"/>
    </source>
</evidence>
<keyword evidence="3" id="KW-1185">Reference proteome</keyword>
<feature type="compositionally biased region" description="Basic and acidic residues" evidence="1">
    <location>
        <begin position="1"/>
        <end position="20"/>
    </location>
</feature>
<evidence type="ECO:0000313" key="2">
    <source>
        <dbReference type="EMBL" id="KAA8536656.1"/>
    </source>
</evidence>
<proteinExistence type="predicted"/>
<accession>A0A5J5B335</accession>
<gene>
    <name evidence="2" type="ORF">F0562_029134</name>
</gene>
<sequence>MLLRKDTNIDRYRETEREEGPGETCSNPGGLVEGSVRGPTGVKYKSADGVDHHATDIEHRSGGEYIEICPKRRRPPAPPGICFSAGSNSEHSDATWNTPPPANASTAPETAYASRMSITPSRRRALESGST</sequence>
<dbReference type="AlphaFoldDB" id="A0A5J5B335"/>
<dbReference type="EMBL" id="CM018039">
    <property type="protein sequence ID" value="KAA8536656.1"/>
    <property type="molecule type" value="Genomic_DNA"/>
</dbReference>
<dbReference type="Proteomes" id="UP000325577">
    <property type="component" value="Linkage Group LG16"/>
</dbReference>
<reference evidence="2 3" key="1">
    <citation type="submission" date="2019-09" db="EMBL/GenBank/DDBJ databases">
        <title>A chromosome-level genome assembly of the Chinese tupelo Nyssa sinensis.</title>
        <authorList>
            <person name="Yang X."/>
            <person name="Kang M."/>
            <person name="Yang Y."/>
            <person name="Xiong H."/>
            <person name="Wang M."/>
            <person name="Zhang Z."/>
            <person name="Wang Z."/>
            <person name="Wu H."/>
            <person name="Ma T."/>
            <person name="Liu J."/>
            <person name="Xi Z."/>
        </authorList>
    </citation>
    <scope>NUCLEOTIDE SEQUENCE [LARGE SCALE GENOMIC DNA]</scope>
    <source>
        <strain evidence="2">J267</strain>
        <tissue evidence="2">Leaf</tissue>
    </source>
</reference>
<name>A0A5J5B335_9ASTE</name>